<reference evidence="2" key="2">
    <citation type="submission" date="2025-08" db="UniProtKB">
        <authorList>
            <consortium name="Ensembl"/>
        </authorList>
    </citation>
    <scope>IDENTIFICATION</scope>
</reference>
<feature type="region of interest" description="Disordered" evidence="1">
    <location>
        <begin position="80"/>
        <end position="99"/>
    </location>
</feature>
<evidence type="ECO:0000313" key="2">
    <source>
        <dbReference type="Ensembl" id="ENSNLEP00000046160.1"/>
    </source>
</evidence>
<dbReference type="OMA" id="SWRWLKS"/>
<dbReference type="Proteomes" id="UP000001073">
    <property type="component" value="Unplaced"/>
</dbReference>
<reference evidence="2" key="3">
    <citation type="submission" date="2025-09" db="UniProtKB">
        <authorList>
            <consortium name="Ensembl"/>
        </authorList>
    </citation>
    <scope>IDENTIFICATION</scope>
</reference>
<proteinExistence type="predicted"/>
<sequence>MGTQFRRSYGSVSKTSRLRQGSVHCCVNVGGIRRQTVADNQRLKSLTGAERPGEKCASPLGLRDSCLLGVASWRWLKSQSSLQGPGHHPPDVGAFPPPGEIGTYRKEGECCGVNGWFMQV</sequence>
<dbReference type="Ensembl" id="ENSNLET00000056861.1">
    <property type="protein sequence ID" value="ENSNLEP00000046160.1"/>
    <property type="gene ID" value="ENSNLEG00000031990.1"/>
</dbReference>
<reference evidence="2" key="1">
    <citation type="submission" date="2012-10" db="EMBL/GenBank/DDBJ databases">
        <authorList>
            <consortium name="Gibbon Genome Sequencing Consortium"/>
        </authorList>
    </citation>
    <scope>NUCLEOTIDE SEQUENCE [LARGE SCALE GENOMIC DNA]</scope>
</reference>
<evidence type="ECO:0000256" key="1">
    <source>
        <dbReference type="SAM" id="MobiDB-lite"/>
    </source>
</evidence>
<dbReference type="GeneTree" id="ENSGT00910000147932"/>
<evidence type="ECO:0000313" key="3">
    <source>
        <dbReference type="Proteomes" id="UP000001073"/>
    </source>
</evidence>
<name>A0A2I3HRM5_NOMLE</name>
<keyword evidence="3" id="KW-1185">Reference proteome</keyword>
<dbReference type="AlphaFoldDB" id="A0A2I3HRM5"/>
<organism evidence="2 3">
    <name type="scientific">Nomascus leucogenys</name>
    <name type="common">Northern white-cheeked gibbon</name>
    <name type="synonym">Hylobates leucogenys</name>
    <dbReference type="NCBI Taxonomy" id="61853"/>
    <lineage>
        <taxon>Eukaryota</taxon>
        <taxon>Metazoa</taxon>
        <taxon>Chordata</taxon>
        <taxon>Craniata</taxon>
        <taxon>Vertebrata</taxon>
        <taxon>Euteleostomi</taxon>
        <taxon>Mammalia</taxon>
        <taxon>Eutheria</taxon>
        <taxon>Euarchontoglires</taxon>
        <taxon>Primates</taxon>
        <taxon>Haplorrhini</taxon>
        <taxon>Catarrhini</taxon>
        <taxon>Hylobatidae</taxon>
        <taxon>Nomascus</taxon>
    </lineage>
</organism>
<protein>
    <submittedName>
        <fullName evidence="2">Uncharacterized protein</fullName>
    </submittedName>
</protein>
<accession>A0A2I3HRM5</accession>
<dbReference type="InParanoid" id="A0A2I3HRM5"/>